<reference evidence="12" key="2">
    <citation type="submission" date="2025-09" db="UniProtKB">
        <authorList>
            <consortium name="Ensembl"/>
        </authorList>
    </citation>
    <scope>IDENTIFICATION</scope>
</reference>
<dbReference type="InterPro" id="IPR013783">
    <property type="entry name" value="Ig-like_fold"/>
</dbReference>
<evidence type="ECO:0000256" key="6">
    <source>
        <dbReference type="ARBA" id="ARBA00023170"/>
    </source>
</evidence>
<dbReference type="SUPFAM" id="SSF49265">
    <property type="entry name" value="Fibronectin type III"/>
    <property type="match status" value="1"/>
</dbReference>
<dbReference type="GO" id="GO:0016064">
    <property type="term" value="P:immunoglobulin mediated immune response"/>
    <property type="evidence" value="ECO:0007669"/>
    <property type="project" value="TreeGrafter"/>
</dbReference>
<dbReference type="InParanoid" id="A0A3Q3N491"/>
<protein>
    <submittedName>
        <fullName evidence="12">Uncharacterized LOC113121328</fullName>
    </submittedName>
</protein>
<reference evidence="12" key="1">
    <citation type="submission" date="2025-08" db="UniProtKB">
        <authorList>
            <consortium name="Ensembl"/>
        </authorList>
    </citation>
    <scope>IDENTIFICATION</scope>
</reference>
<dbReference type="InterPro" id="IPR003961">
    <property type="entry name" value="FN3_dom"/>
</dbReference>
<feature type="signal peptide" evidence="10">
    <location>
        <begin position="1"/>
        <end position="26"/>
    </location>
</feature>
<keyword evidence="5 9" id="KW-0472">Membrane</keyword>
<comment type="subcellular location">
    <subcellularLocation>
        <location evidence="1">Membrane</location>
        <topology evidence="1">Single-pass type I membrane protein</topology>
    </subcellularLocation>
</comment>
<dbReference type="GeneID" id="113121328"/>
<keyword evidence="6" id="KW-0675">Receptor</keyword>
<evidence type="ECO:0000313" key="13">
    <source>
        <dbReference type="Proteomes" id="UP000261640"/>
    </source>
</evidence>
<evidence type="ECO:0000256" key="7">
    <source>
        <dbReference type="ARBA" id="ARBA00023180"/>
    </source>
</evidence>
<dbReference type="PROSITE" id="PS50853">
    <property type="entry name" value="FN3"/>
    <property type="match status" value="1"/>
</dbReference>
<evidence type="ECO:0000256" key="4">
    <source>
        <dbReference type="ARBA" id="ARBA00022989"/>
    </source>
</evidence>
<feature type="compositionally biased region" description="Low complexity" evidence="8">
    <location>
        <begin position="311"/>
        <end position="326"/>
    </location>
</feature>
<keyword evidence="2 9" id="KW-0812">Transmembrane</keyword>
<evidence type="ECO:0000256" key="10">
    <source>
        <dbReference type="SAM" id="SignalP"/>
    </source>
</evidence>
<accession>A0A3Q3N491</accession>
<dbReference type="Proteomes" id="UP000261640">
    <property type="component" value="Unplaced"/>
</dbReference>
<proteinExistence type="predicted"/>
<keyword evidence="4 9" id="KW-1133">Transmembrane helix</keyword>
<keyword evidence="7" id="KW-0325">Glycoprotein</keyword>
<evidence type="ECO:0000256" key="3">
    <source>
        <dbReference type="ARBA" id="ARBA00022729"/>
    </source>
</evidence>
<feature type="region of interest" description="Disordered" evidence="8">
    <location>
        <begin position="295"/>
        <end position="326"/>
    </location>
</feature>
<dbReference type="STRING" id="205130.ENSMAMP00000030236"/>
<dbReference type="RefSeq" id="XP_026147467.1">
    <property type="nucleotide sequence ID" value="XM_026291682.1"/>
</dbReference>
<dbReference type="PANTHER" id="PTHR23037">
    <property type="entry name" value="CYTOKINE RECEPTOR"/>
    <property type="match status" value="1"/>
</dbReference>
<organism evidence="12 13">
    <name type="scientific">Mastacembelus armatus</name>
    <name type="common">zig-zag eel</name>
    <dbReference type="NCBI Taxonomy" id="205130"/>
    <lineage>
        <taxon>Eukaryota</taxon>
        <taxon>Metazoa</taxon>
        <taxon>Chordata</taxon>
        <taxon>Craniata</taxon>
        <taxon>Vertebrata</taxon>
        <taxon>Euteleostomi</taxon>
        <taxon>Actinopterygii</taxon>
        <taxon>Neopterygii</taxon>
        <taxon>Teleostei</taxon>
        <taxon>Neoteleostei</taxon>
        <taxon>Acanthomorphata</taxon>
        <taxon>Anabantaria</taxon>
        <taxon>Synbranchiformes</taxon>
        <taxon>Mastacembelidae</taxon>
        <taxon>Mastacembelus</taxon>
    </lineage>
</organism>
<keyword evidence="13" id="KW-1185">Reference proteome</keyword>
<dbReference type="GO" id="GO:0004896">
    <property type="term" value="F:cytokine receptor activity"/>
    <property type="evidence" value="ECO:0007669"/>
    <property type="project" value="TreeGrafter"/>
</dbReference>
<dbReference type="Ensembl" id="ENSMAMT00000031024.2">
    <property type="protein sequence ID" value="ENSMAMP00000030236.1"/>
    <property type="gene ID" value="ENSMAMG00000020391.2"/>
</dbReference>
<evidence type="ECO:0000256" key="9">
    <source>
        <dbReference type="SAM" id="Phobius"/>
    </source>
</evidence>
<evidence type="ECO:0000256" key="5">
    <source>
        <dbReference type="ARBA" id="ARBA00023136"/>
    </source>
</evidence>
<dbReference type="InterPro" id="IPR036116">
    <property type="entry name" value="FN3_sf"/>
</dbReference>
<sequence>MEPNRPVHHTMSVILLILINTVPAAALPDKGLDLDCTNDFERMMFCQFQAQNCSEYNLTVVNNEGYGVETCRPHSQQCDIGQCCCSVELEIIYGETHEVTVWRRGQSLKSRNISISDSIKPKAPRIIAVKEFNGNFQVEWTTNMKGRLSDLLLANITYHKKGDTEMVSEFVKPTTVNGLVHCKILGRYLEPSTTYVVSVKSYTNYSKKLSDSSREFEFTTSASRNALLLAIIVSLSIVAVIISGVTYLCCIKFKRKWWDTVPKCPNPKLLVMNPNEQEFLKPEPPIISSVHIEPPCPEDSKSCSKVSLMDSSGGSPQQSSGISTGSSCLSYANTEPPDIKASVQEALANAFPNISPISPLTTSLFTESNKDSGLFSAPYDPFVVRADDMNSGSSGFDNKTYSIIIPSCPQQLMMDSSEVQMEAAMVCDSAYHPSEGVSGTSADQQLPMCLPLNLPLVASSLVPTDMSYHQCNADSGRFSCADDSSLSSISSGTNTTASCDLMSRVEVGCESGDEVVSAATKMTGKNKGAIICDENPCYSSKSFPPVDDDYQPFQNLMGQLDVLSSGQKNGEKDQQLDKYPEESFAKFPAPIPSFLTNVQGNQSLSEHQRPLLALICADQSMSVITDNGYQSV</sequence>
<evidence type="ECO:0000256" key="2">
    <source>
        <dbReference type="ARBA" id="ARBA00022692"/>
    </source>
</evidence>
<feature type="domain" description="Fibronectin type-III" evidence="11">
    <location>
        <begin position="120"/>
        <end position="223"/>
    </location>
</feature>
<evidence type="ECO:0000256" key="8">
    <source>
        <dbReference type="SAM" id="MobiDB-lite"/>
    </source>
</evidence>
<dbReference type="OrthoDB" id="8962741at2759"/>
<dbReference type="PANTHER" id="PTHR23037:SF42">
    <property type="entry name" value="CYTOKINE RECEPTOR COMMON SUBUNIT GAMMA ISOFORM X1-RELATED"/>
    <property type="match status" value="1"/>
</dbReference>
<dbReference type="CDD" id="cd00063">
    <property type="entry name" value="FN3"/>
    <property type="match status" value="1"/>
</dbReference>
<evidence type="ECO:0000256" key="1">
    <source>
        <dbReference type="ARBA" id="ARBA00004479"/>
    </source>
</evidence>
<feature type="chain" id="PRO_5018571927" evidence="10">
    <location>
        <begin position="27"/>
        <end position="632"/>
    </location>
</feature>
<keyword evidence="3 10" id="KW-0732">Signal</keyword>
<feature type="transmembrane region" description="Helical" evidence="9">
    <location>
        <begin position="226"/>
        <end position="250"/>
    </location>
</feature>
<dbReference type="GO" id="GO:0009897">
    <property type="term" value="C:external side of plasma membrane"/>
    <property type="evidence" value="ECO:0007669"/>
    <property type="project" value="TreeGrafter"/>
</dbReference>
<evidence type="ECO:0000313" key="12">
    <source>
        <dbReference type="Ensembl" id="ENSMAMP00000030236.1"/>
    </source>
</evidence>
<name>A0A3Q3N491_9TELE</name>
<dbReference type="AlphaFoldDB" id="A0A3Q3N491"/>
<dbReference type="Gene3D" id="2.60.40.10">
    <property type="entry name" value="Immunoglobulins"/>
    <property type="match status" value="1"/>
</dbReference>
<evidence type="ECO:0000259" key="11">
    <source>
        <dbReference type="PROSITE" id="PS50853"/>
    </source>
</evidence>
<dbReference type="GeneTree" id="ENSGT00530000069547"/>